<dbReference type="InterPro" id="IPR001763">
    <property type="entry name" value="Rhodanese-like_dom"/>
</dbReference>
<organism evidence="2 3">
    <name type="scientific">Lentilactobacillus parakefiri</name>
    <dbReference type="NCBI Taxonomy" id="152332"/>
    <lineage>
        <taxon>Bacteria</taxon>
        <taxon>Bacillati</taxon>
        <taxon>Bacillota</taxon>
        <taxon>Bacilli</taxon>
        <taxon>Lactobacillales</taxon>
        <taxon>Lactobacillaceae</taxon>
        <taxon>Lentilactobacillus</taxon>
    </lineage>
</organism>
<evidence type="ECO:0000259" key="1">
    <source>
        <dbReference type="PROSITE" id="PS50206"/>
    </source>
</evidence>
<dbReference type="PROSITE" id="PS50206">
    <property type="entry name" value="RHODANESE_3"/>
    <property type="match status" value="1"/>
</dbReference>
<dbReference type="Pfam" id="PF00581">
    <property type="entry name" value="Rhodanese"/>
    <property type="match status" value="1"/>
</dbReference>
<comment type="caution">
    <text evidence="2">The sequence shown here is derived from an EMBL/GenBank/DDBJ whole genome shotgun (WGS) entry which is preliminary data.</text>
</comment>
<dbReference type="GO" id="GO:0016740">
    <property type="term" value="F:transferase activity"/>
    <property type="evidence" value="ECO:0007669"/>
    <property type="project" value="UniProtKB-KW"/>
</dbReference>
<dbReference type="Proteomes" id="UP000216802">
    <property type="component" value="Unassembled WGS sequence"/>
</dbReference>
<dbReference type="InterPro" id="IPR050229">
    <property type="entry name" value="GlpE_sulfurtransferase"/>
</dbReference>
<accession>A0A269YDQ6</accession>
<feature type="domain" description="Rhodanese" evidence="1">
    <location>
        <begin position="18"/>
        <end position="102"/>
    </location>
</feature>
<dbReference type="SMART" id="SM00450">
    <property type="entry name" value="RHOD"/>
    <property type="match status" value="1"/>
</dbReference>
<evidence type="ECO:0000313" key="3">
    <source>
        <dbReference type="Proteomes" id="UP000216802"/>
    </source>
</evidence>
<proteinExistence type="predicted"/>
<dbReference type="EMBL" id="NCXI01000037">
    <property type="protein sequence ID" value="PAK83662.1"/>
    <property type="molecule type" value="Genomic_DNA"/>
</dbReference>
<name>A0A269YDQ6_9LACO</name>
<protein>
    <submittedName>
        <fullName evidence="2">Sulfurtransferase</fullName>
    </submittedName>
</protein>
<sequence length="102" mass="11486">MLFSKIKSITPTQLKQLLPTKPTVLDVREIDEYQAGYIPSAQNVPLSGLPDNITQVFTPQPWYLICRSGRRSLKAARILRKRGYQVINVSGGMLSWNGVVTR</sequence>
<dbReference type="SUPFAM" id="SSF52821">
    <property type="entry name" value="Rhodanese/Cell cycle control phosphatase"/>
    <property type="match status" value="1"/>
</dbReference>
<evidence type="ECO:0000313" key="2">
    <source>
        <dbReference type="EMBL" id="PAK83662.1"/>
    </source>
</evidence>
<dbReference type="Gene3D" id="3.40.250.10">
    <property type="entry name" value="Rhodanese-like domain"/>
    <property type="match status" value="1"/>
</dbReference>
<keyword evidence="2" id="KW-0808">Transferase</keyword>
<dbReference type="CDD" id="cd00158">
    <property type="entry name" value="RHOD"/>
    <property type="match status" value="1"/>
</dbReference>
<reference evidence="2 3" key="1">
    <citation type="submission" date="2017-04" db="EMBL/GenBank/DDBJ databases">
        <title>Kefir bacterial isolates.</title>
        <authorList>
            <person name="Kim Y."/>
            <person name="Blasche S."/>
            <person name="Patil K.R."/>
        </authorList>
    </citation>
    <scope>NUCLEOTIDE SEQUENCE [LARGE SCALE GENOMIC DNA]</scope>
    <source>
        <strain evidence="2 3">OG2</strain>
    </source>
</reference>
<dbReference type="InterPro" id="IPR036873">
    <property type="entry name" value="Rhodanese-like_dom_sf"/>
</dbReference>
<gene>
    <name evidence="2" type="ORF">B8W98_06225</name>
</gene>
<dbReference type="RefSeq" id="WP_095354693.1">
    <property type="nucleotide sequence ID" value="NZ_NCXI01000037.1"/>
</dbReference>
<dbReference type="PANTHER" id="PTHR43031">
    <property type="entry name" value="FAD-DEPENDENT OXIDOREDUCTASE"/>
    <property type="match status" value="1"/>
</dbReference>
<dbReference type="AlphaFoldDB" id="A0A269YDQ6"/>
<dbReference type="PANTHER" id="PTHR43031:SF17">
    <property type="entry name" value="SULFURTRANSFERASE YTWF-RELATED"/>
    <property type="match status" value="1"/>
</dbReference>